<dbReference type="OrthoDB" id="9792160at2"/>
<accession>W6S5I1</accession>
<name>W6S5I1_9CLOT</name>
<evidence type="ECO:0008006" key="3">
    <source>
        <dbReference type="Google" id="ProtNLM"/>
    </source>
</evidence>
<reference evidence="1 2" key="1">
    <citation type="submission" date="2013-11" db="EMBL/GenBank/DDBJ databases">
        <title>Complete genome sequence of Clostridum sp. M2/40.</title>
        <authorList>
            <person name="Wibberg D."/>
            <person name="Puehler A."/>
            <person name="Schlueter A."/>
        </authorList>
    </citation>
    <scope>NUCLEOTIDE SEQUENCE [LARGE SCALE GENOMIC DNA]</scope>
    <source>
        <strain evidence="2">M2/40</strain>
    </source>
</reference>
<dbReference type="PANTHER" id="PTHR34547:SF1">
    <property type="entry name" value="YACP-LIKE NYN DOMAIN PROTEIN"/>
    <property type="match status" value="1"/>
</dbReference>
<evidence type="ECO:0000313" key="1">
    <source>
        <dbReference type="EMBL" id="CDM69607.1"/>
    </source>
</evidence>
<dbReference type="InterPro" id="IPR010298">
    <property type="entry name" value="YacP-like"/>
</dbReference>
<protein>
    <recommendedName>
        <fullName evidence="3">Tetracycline resistance protein</fullName>
    </recommendedName>
</protein>
<dbReference type="AlphaFoldDB" id="W6S5I1"/>
<keyword evidence="2" id="KW-1185">Reference proteome</keyword>
<dbReference type="Proteomes" id="UP000019426">
    <property type="component" value="Chromosome M2/40_rep1"/>
</dbReference>
<evidence type="ECO:0000313" key="2">
    <source>
        <dbReference type="Proteomes" id="UP000019426"/>
    </source>
</evidence>
<proteinExistence type="predicted"/>
<dbReference type="CDD" id="cd10912">
    <property type="entry name" value="PIN_YacP-like"/>
    <property type="match status" value="1"/>
</dbReference>
<dbReference type="PANTHER" id="PTHR34547">
    <property type="entry name" value="YACP-LIKE NYN DOMAIN PROTEIN"/>
    <property type="match status" value="1"/>
</dbReference>
<dbReference type="EMBL" id="HG917868">
    <property type="protein sequence ID" value="CDM69607.1"/>
    <property type="molecule type" value="Genomic_DNA"/>
</dbReference>
<organism evidence="1 2">
    <name type="scientific">Clostridium bornimense</name>
    <dbReference type="NCBI Taxonomy" id="1216932"/>
    <lineage>
        <taxon>Bacteria</taxon>
        <taxon>Bacillati</taxon>
        <taxon>Bacillota</taxon>
        <taxon>Clostridia</taxon>
        <taxon>Eubacteriales</taxon>
        <taxon>Clostridiaceae</taxon>
        <taxon>Clostridium</taxon>
    </lineage>
</organism>
<dbReference type="HOGENOM" id="CLU_101326_1_0_9"/>
<dbReference type="Pfam" id="PF05991">
    <property type="entry name" value="NYN_YacP"/>
    <property type="match status" value="1"/>
</dbReference>
<dbReference type="PATRIC" id="fig|1216932.3.peg.2450"/>
<sequence length="171" mass="20035">MRYIFIDGYNIINSWSDLAIGKDETLENSRQRLIEILENYVAMREDKLYLVFDAHLSKGSIEKEEKTNNITVVFTKEGETADSYIERKVNLIGRKKEVIVVTNDNLEQQTIFQRGATRMSSIEFNNEVKKSQNSLREEISKINSKTRTTLVDSIEDEEVRKKLERIRRNLL</sequence>
<dbReference type="STRING" id="1216932.CM240_2471"/>
<gene>
    <name evidence="1" type="ORF">CM240_2471</name>
</gene>
<dbReference type="RefSeq" id="WP_044039406.1">
    <property type="nucleotide sequence ID" value="NZ_HG917868.1"/>
</dbReference>
<dbReference type="eggNOG" id="COG3688">
    <property type="taxonomic scope" value="Bacteria"/>
</dbReference>
<dbReference type="KEGG" id="clt:CM240_2471"/>